<accession>A0A1W1VTQ9</accession>
<dbReference type="RefSeq" id="WP_340631047.1">
    <property type="nucleotide sequence ID" value="NZ_LT838272.1"/>
</dbReference>
<gene>
    <name evidence="2" type="ORF">SAMN00808754_1625</name>
</gene>
<evidence type="ECO:0000256" key="1">
    <source>
        <dbReference type="SAM" id="Coils"/>
    </source>
</evidence>
<evidence type="ECO:0000313" key="3">
    <source>
        <dbReference type="Proteomes" id="UP000192569"/>
    </source>
</evidence>
<dbReference type="Proteomes" id="UP000192569">
    <property type="component" value="Chromosome I"/>
</dbReference>
<organism evidence="2 3">
    <name type="scientific">Thermanaeromonas toyohensis ToBE</name>
    <dbReference type="NCBI Taxonomy" id="698762"/>
    <lineage>
        <taxon>Bacteria</taxon>
        <taxon>Bacillati</taxon>
        <taxon>Bacillota</taxon>
        <taxon>Clostridia</taxon>
        <taxon>Neomoorellales</taxon>
        <taxon>Neomoorellaceae</taxon>
        <taxon>Thermanaeromonas</taxon>
    </lineage>
</organism>
<keyword evidence="1" id="KW-0175">Coiled coil</keyword>
<name>A0A1W1VTQ9_9FIRM</name>
<keyword evidence="3" id="KW-1185">Reference proteome</keyword>
<evidence type="ECO:0000313" key="2">
    <source>
        <dbReference type="EMBL" id="SMB96747.1"/>
    </source>
</evidence>
<dbReference type="Pfam" id="PF20529">
    <property type="entry name" value="DUF6744"/>
    <property type="match status" value="1"/>
</dbReference>
<dbReference type="AlphaFoldDB" id="A0A1W1VTQ9"/>
<dbReference type="EMBL" id="LT838272">
    <property type="protein sequence ID" value="SMB96747.1"/>
    <property type="molecule type" value="Genomic_DNA"/>
</dbReference>
<sequence>MDLKNKVAIDERDGHFLGRLCWYTIHEQLNLTRQQLEDLFEQSGVDKKFLPPPVKEVDVFRRATSRVERSGIPLDKDRSMNLLVREVNSTRDGVARQIVIEIVDARNVRLDYKPAVTLLFVRKTGRINTQVHVSDPAAEGAARQAEELYEALLGKYEGDHVRRMVSSILSSMRPTGVRPSGGVYFVPEKYREELFALERLVRLLGCEFFTIPVVDSVDTREMVKKKLEDQVLAAIASLADALRQEDLTQKQVVALMEETKKLIADVEEYEALLEKDLSDLRHKVGLLKMQAVELLNRKTAA</sequence>
<feature type="coiled-coil region" evidence="1">
    <location>
        <begin position="224"/>
        <end position="272"/>
    </location>
</feature>
<dbReference type="InterPro" id="IPR046632">
    <property type="entry name" value="DUF6744"/>
</dbReference>
<dbReference type="STRING" id="698762.SAMN00808754_1625"/>
<protein>
    <submittedName>
        <fullName evidence="2">Uncharacterized protein</fullName>
    </submittedName>
</protein>
<proteinExistence type="predicted"/>
<reference evidence="2 3" key="1">
    <citation type="submission" date="2017-04" db="EMBL/GenBank/DDBJ databases">
        <authorList>
            <person name="Afonso C.L."/>
            <person name="Miller P.J."/>
            <person name="Scott M.A."/>
            <person name="Spackman E."/>
            <person name="Goraichik I."/>
            <person name="Dimitrov K.M."/>
            <person name="Suarez D.L."/>
            <person name="Swayne D.E."/>
        </authorList>
    </citation>
    <scope>NUCLEOTIDE SEQUENCE [LARGE SCALE GENOMIC DNA]</scope>
    <source>
        <strain evidence="2 3">ToBE</strain>
    </source>
</reference>